<keyword evidence="1" id="KW-0812">Transmembrane</keyword>
<dbReference type="Proteomes" id="UP000509638">
    <property type="component" value="Chromosome"/>
</dbReference>
<evidence type="ECO:0000256" key="1">
    <source>
        <dbReference type="SAM" id="Phobius"/>
    </source>
</evidence>
<keyword evidence="1" id="KW-0472">Membrane</keyword>
<dbReference type="AlphaFoldDB" id="A0A7D5IR47"/>
<dbReference type="RefSeq" id="WP_178012940.1">
    <property type="nucleotide sequence ID" value="NZ_CP058316.1"/>
</dbReference>
<keyword evidence="1" id="KW-1133">Transmembrane helix</keyword>
<evidence type="ECO:0000313" key="2">
    <source>
        <dbReference type="EMBL" id="QLD12301.1"/>
    </source>
</evidence>
<feature type="transmembrane region" description="Helical" evidence="1">
    <location>
        <begin position="34"/>
        <end position="51"/>
    </location>
</feature>
<accession>A0A7D5IR47</accession>
<sequence length="69" mass="6630">MTNRTVMILSFVAAALFAVAGIFSLVGGSAGTGALYIVAGALFAVVGLIRLRGGGPGGGRGRGGGAGRH</sequence>
<gene>
    <name evidence="2" type="ORF">HW566_11260</name>
</gene>
<protein>
    <submittedName>
        <fullName evidence="2">Uncharacterized protein</fullName>
    </submittedName>
</protein>
<proteinExistence type="predicted"/>
<evidence type="ECO:0000313" key="3">
    <source>
        <dbReference type="Proteomes" id="UP000509638"/>
    </source>
</evidence>
<dbReference type="EMBL" id="CP058316">
    <property type="protein sequence ID" value="QLD12301.1"/>
    <property type="molecule type" value="Genomic_DNA"/>
</dbReference>
<organism evidence="2 3">
    <name type="scientific">Microbacterium oleivorans</name>
    <dbReference type="NCBI Taxonomy" id="273677"/>
    <lineage>
        <taxon>Bacteria</taxon>
        <taxon>Bacillati</taxon>
        <taxon>Actinomycetota</taxon>
        <taxon>Actinomycetes</taxon>
        <taxon>Micrococcales</taxon>
        <taxon>Microbacteriaceae</taxon>
        <taxon>Microbacterium</taxon>
    </lineage>
</organism>
<reference evidence="2 3" key="1">
    <citation type="submission" date="2020-06" db="EMBL/GenBank/DDBJ databases">
        <authorList>
            <person name="Jo H."/>
        </authorList>
    </citation>
    <scope>NUCLEOTIDE SEQUENCE [LARGE SCALE GENOMIC DNA]</scope>
    <source>
        <strain evidence="2 3">I46</strain>
    </source>
</reference>
<name>A0A7D5IR47_9MICO</name>